<comment type="caution">
    <text evidence="1">The sequence shown here is derived from an EMBL/GenBank/DDBJ whole genome shotgun (WGS) entry which is preliminary data.</text>
</comment>
<dbReference type="EMBL" id="BNJF01000002">
    <property type="protein sequence ID" value="GHO46515.1"/>
    <property type="molecule type" value="Genomic_DNA"/>
</dbReference>
<dbReference type="AlphaFoldDB" id="A0A8J3I4D9"/>
<evidence type="ECO:0000313" key="1">
    <source>
        <dbReference type="EMBL" id="GHO46515.1"/>
    </source>
</evidence>
<keyword evidence="2" id="KW-1185">Reference proteome</keyword>
<protein>
    <submittedName>
        <fullName evidence="1">Uncharacterized protein</fullName>
    </submittedName>
</protein>
<reference evidence="1" key="1">
    <citation type="submission" date="2020-10" db="EMBL/GenBank/DDBJ databases">
        <title>Taxonomic study of unclassified bacteria belonging to the class Ktedonobacteria.</title>
        <authorList>
            <person name="Yabe S."/>
            <person name="Wang C.M."/>
            <person name="Zheng Y."/>
            <person name="Sakai Y."/>
            <person name="Cavaletti L."/>
            <person name="Monciardini P."/>
            <person name="Donadio S."/>
        </authorList>
    </citation>
    <scope>NUCLEOTIDE SEQUENCE</scope>
    <source>
        <strain evidence="1">SOSP1-1</strain>
    </source>
</reference>
<proteinExistence type="predicted"/>
<evidence type="ECO:0000313" key="2">
    <source>
        <dbReference type="Proteomes" id="UP000612362"/>
    </source>
</evidence>
<gene>
    <name evidence="1" type="ORF">KSX_46780</name>
</gene>
<accession>A0A8J3I4D9</accession>
<organism evidence="1 2">
    <name type="scientific">Ktedonospora formicarum</name>
    <dbReference type="NCBI Taxonomy" id="2778364"/>
    <lineage>
        <taxon>Bacteria</taxon>
        <taxon>Bacillati</taxon>
        <taxon>Chloroflexota</taxon>
        <taxon>Ktedonobacteria</taxon>
        <taxon>Ktedonobacterales</taxon>
        <taxon>Ktedonobacteraceae</taxon>
        <taxon>Ktedonospora</taxon>
    </lineage>
</organism>
<sequence length="42" mass="4631">MPSQSFASNAIAETAYMKKEGLTIMSESVINVKLPFEIIIDL</sequence>
<dbReference type="Proteomes" id="UP000612362">
    <property type="component" value="Unassembled WGS sequence"/>
</dbReference>
<name>A0A8J3I4D9_9CHLR</name>